<dbReference type="EMBL" id="CP003273">
    <property type="protein sequence ID" value="AGL00872.1"/>
    <property type="molecule type" value="Genomic_DNA"/>
</dbReference>
<dbReference type="PANTHER" id="PTHR31756:SF3">
    <property type="entry name" value="PYRUVATE, PHOSPHATE DIKINASE REGULATORY PROTEIN 1, CHLOROPLASTIC"/>
    <property type="match status" value="1"/>
</dbReference>
<comment type="function">
    <text evidence="5">Bifunctional serine/threonine kinase and phosphorylase involved in the regulation of the pyruvate, phosphate dikinase (PPDK) by catalyzing its phosphorylation/dephosphorylation.</text>
</comment>
<dbReference type="Pfam" id="PF03618">
    <property type="entry name" value="Kinase-PPPase"/>
    <property type="match status" value="1"/>
</dbReference>
<dbReference type="OrthoDB" id="9782201at2"/>
<dbReference type="eggNOG" id="COG1806">
    <property type="taxonomic scope" value="Bacteria"/>
</dbReference>
<keyword evidence="3 5" id="KW-0547">Nucleotide-binding</keyword>
<dbReference type="HAMAP" id="MF_00921">
    <property type="entry name" value="PDRP"/>
    <property type="match status" value="1"/>
</dbReference>
<dbReference type="NCBIfam" id="NF003742">
    <property type="entry name" value="PRK05339.1"/>
    <property type="match status" value="1"/>
</dbReference>
<dbReference type="InterPro" id="IPR026565">
    <property type="entry name" value="PPDK_reg"/>
</dbReference>
<keyword evidence="1 5" id="KW-0723">Serine/threonine-protein kinase</keyword>
<dbReference type="GO" id="GO:0016776">
    <property type="term" value="F:phosphotransferase activity, phosphate group as acceptor"/>
    <property type="evidence" value="ECO:0007669"/>
    <property type="project" value="UniProtKB-UniRule"/>
</dbReference>
<sequence length="297" mass="33294">MSPDCLLNWVKVVTKEAVSISAVNKQPRPVIYIISDSIGETAELVARAAASQFNGREVEIRRVPYVNEASEIPEIVEEAGQFNSLIAYTLVLPELRETLVAEAKKHQVLTVDIMSPMLDALTKLEGSQPKLEPGLVRKMDREYFRKVEAIEFAVKYDDGKDPRGILRADLVVIGVSRASKTPLCMYLAHRRIKAANVPLVPEVAPPEEIFSLARHKVIGLKISPNQLNEIRRERLKSLGLTSNADYASMERILKELEYAEKTMKKIGCPIIDVTNKAIEETASRVLEIYYRGERHGS</sequence>
<accession>R4KGT8</accession>
<evidence type="ECO:0000256" key="2">
    <source>
        <dbReference type="ARBA" id="ARBA00022679"/>
    </source>
</evidence>
<comment type="catalytic activity">
    <reaction evidence="5">
        <text>N(tele)-phospho-L-histidyl/O-phospho-L-threonyl-[pyruvate, phosphate dikinase] + phosphate + H(+) = N(tele)-phospho-L-histidyl/L-threonyl-[pyruvate, phosphate dikinase] + diphosphate</text>
        <dbReference type="Rhea" id="RHEA:43696"/>
        <dbReference type="Rhea" id="RHEA-COMP:10650"/>
        <dbReference type="Rhea" id="RHEA-COMP:10651"/>
        <dbReference type="ChEBI" id="CHEBI:15378"/>
        <dbReference type="ChEBI" id="CHEBI:30013"/>
        <dbReference type="ChEBI" id="CHEBI:33019"/>
        <dbReference type="ChEBI" id="CHEBI:43474"/>
        <dbReference type="ChEBI" id="CHEBI:61977"/>
        <dbReference type="ChEBI" id="CHEBI:83586"/>
        <dbReference type="EC" id="2.7.4.27"/>
    </reaction>
</comment>
<feature type="binding site" evidence="5">
    <location>
        <begin position="174"/>
        <end position="181"/>
    </location>
    <ligand>
        <name>ADP</name>
        <dbReference type="ChEBI" id="CHEBI:456216"/>
    </ligand>
</feature>
<dbReference type="GO" id="GO:0043531">
    <property type="term" value="F:ADP binding"/>
    <property type="evidence" value="ECO:0007669"/>
    <property type="project" value="UniProtKB-UniRule"/>
</dbReference>
<name>R4KGT8_9FIRM</name>
<dbReference type="PANTHER" id="PTHR31756">
    <property type="entry name" value="PYRUVATE, PHOSPHATE DIKINASE REGULATORY PROTEIN 1, CHLOROPLASTIC"/>
    <property type="match status" value="1"/>
</dbReference>
<gene>
    <name evidence="6" type="ORF">Desgi_1367</name>
</gene>
<dbReference type="KEGG" id="dgi:Desgi_1367"/>
<dbReference type="Proteomes" id="UP000013520">
    <property type="component" value="Chromosome"/>
</dbReference>
<protein>
    <recommendedName>
        <fullName evidence="5">Putative pyruvate, phosphate dikinase regulatory protein</fullName>
        <shortName evidence="5">PPDK regulatory protein</shortName>
        <ecNumber evidence="5">2.7.11.32</ecNumber>
        <ecNumber evidence="5">2.7.4.27</ecNumber>
    </recommendedName>
</protein>
<evidence type="ECO:0000256" key="5">
    <source>
        <dbReference type="HAMAP-Rule" id="MF_00921"/>
    </source>
</evidence>
<dbReference type="EC" id="2.7.11.32" evidence="5"/>
<dbReference type="STRING" id="767817.Desgi_1367"/>
<evidence type="ECO:0000256" key="4">
    <source>
        <dbReference type="ARBA" id="ARBA00022777"/>
    </source>
</evidence>
<comment type="similarity">
    <text evidence="5">Belongs to the pyruvate, phosphate/water dikinase regulatory protein family. PDRP subfamily.</text>
</comment>
<dbReference type="InterPro" id="IPR005177">
    <property type="entry name" value="Kinase-pyrophosphorylase"/>
</dbReference>
<comment type="catalytic activity">
    <reaction evidence="5">
        <text>N(tele)-phospho-L-histidyl/L-threonyl-[pyruvate, phosphate dikinase] + ADP = N(tele)-phospho-L-histidyl/O-phospho-L-threonyl-[pyruvate, phosphate dikinase] + AMP + H(+)</text>
        <dbReference type="Rhea" id="RHEA:43692"/>
        <dbReference type="Rhea" id="RHEA-COMP:10650"/>
        <dbReference type="Rhea" id="RHEA-COMP:10651"/>
        <dbReference type="ChEBI" id="CHEBI:15378"/>
        <dbReference type="ChEBI" id="CHEBI:30013"/>
        <dbReference type="ChEBI" id="CHEBI:61977"/>
        <dbReference type="ChEBI" id="CHEBI:83586"/>
        <dbReference type="ChEBI" id="CHEBI:456215"/>
        <dbReference type="ChEBI" id="CHEBI:456216"/>
        <dbReference type="EC" id="2.7.11.32"/>
    </reaction>
</comment>
<reference evidence="6 7" key="1">
    <citation type="submission" date="2012-01" db="EMBL/GenBank/DDBJ databases">
        <title>Complete sequence of Desulfotomaculum gibsoniae DSM 7213.</title>
        <authorList>
            <consortium name="US DOE Joint Genome Institute"/>
            <person name="Lucas S."/>
            <person name="Han J."/>
            <person name="Lapidus A."/>
            <person name="Cheng J.-F."/>
            <person name="Goodwin L."/>
            <person name="Pitluck S."/>
            <person name="Peters L."/>
            <person name="Ovchinnikova G."/>
            <person name="Teshima H."/>
            <person name="Detter J.C."/>
            <person name="Han C."/>
            <person name="Tapia R."/>
            <person name="Land M."/>
            <person name="Hauser L."/>
            <person name="Kyrpides N."/>
            <person name="Ivanova N."/>
            <person name="Pagani I."/>
            <person name="Parshina S."/>
            <person name="Plugge C."/>
            <person name="Muyzer G."/>
            <person name="Kuever J."/>
            <person name="Ivanova A."/>
            <person name="Nazina T."/>
            <person name="Klenk H.-P."/>
            <person name="Brambilla E."/>
            <person name="Spring S."/>
            <person name="Stams A.F."/>
            <person name="Woyke T."/>
        </authorList>
    </citation>
    <scope>NUCLEOTIDE SEQUENCE [LARGE SCALE GENOMIC DNA]</scope>
    <source>
        <strain evidence="6 7">DSM 7213</strain>
    </source>
</reference>
<keyword evidence="7" id="KW-1185">Reference proteome</keyword>
<evidence type="ECO:0000256" key="3">
    <source>
        <dbReference type="ARBA" id="ARBA00022741"/>
    </source>
</evidence>
<evidence type="ECO:0000313" key="7">
    <source>
        <dbReference type="Proteomes" id="UP000013520"/>
    </source>
</evidence>
<dbReference type="AlphaFoldDB" id="R4KGT8"/>
<evidence type="ECO:0000313" key="6">
    <source>
        <dbReference type="EMBL" id="AGL00872.1"/>
    </source>
</evidence>
<dbReference type="GO" id="GO:0004674">
    <property type="term" value="F:protein serine/threonine kinase activity"/>
    <property type="evidence" value="ECO:0007669"/>
    <property type="project" value="UniProtKB-UniRule"/>
</dbReference>
<evidence type="ECO:0000256" key="1">
    <source>
        <dbReference type="ARBA" id="ARBA00022527"/>
    </source>
</evidence>
<keyword evidence="4 5" id="KW-0418">Kinase</keyword>
<dbReference type="EC" id="2.7.4.27" evidence="5"/>
<dbReference type="GO" id="GO:0005524">
    <property type="term" value="F:ATP binding"/>
    <property type="evidence" value="ECO:0007669"/>
    <property type="project" value="InterPro"/>
</dbReference>
<dbReference type="RefSeq" id="WP_006522659.1">
    <property type="nucleotide sequence ID" value="NC_021184.1"/>
</dbReference>
<keyword evidence="2 5" id="KW-0808">Transferase</keyword>
<proteinExistence type="inferred from homology"/>
<dbReference type="HOGENOM" id="CLU_046206_2_1_9"/>
<organism evidence="6 7">
    <name type="scientific">Desulfoscipio gibsoniae DSM 7213</name>
    <dbReference type="NCBI Taxonomy" id="767817"/>
    <lineage>
        <taxon>Bacteria</taxon>
        <taxon>Bacillati</taxon>
        <taxon>Bacillota</taxon>
        <taxon>Clostridia</taxon>
        <taxon>Eubacteriales</taxon>
        <taxon>Desulfallaceae</taxon>
        <taxon>Desulfoscipio</taxon>
    </lineage>
</organism>